<evidence type="ECO:0000259" key="5">
    <source>
        <dbReference type="PROSITE" id="PS00498"/>
    </source>
</evidence>
<dbReference type="AlphaFoldDB" id="A0AA39GKR5"/>
<dbReference type="GO" id="GO:0016491">
    <property type="term" value="F:oxidoreductase activity"/>
    <property type="evidence" value="ECO:0007669"/>
    <property type="project" value="InterPro"/>
</dbReference>
<sequence length="363" mass="40860">MASQQQYAHVPSSEDKYDAGSAEKASRRPPGPSVSRYTKIAALIASAIVALVAAFALGYASGYRTSDDAIANPTVQASSNCTEPLIRKEWRSLSRDEKKNYLEAFQCFIDSPSHLGMNGSLYDDFSWAHNLVAHSNHGKAPFLTWHRRFISVYETTLRKSCGYKGAVPFWDWSLDWEDLPSSQIFDSELGFGGDGDPKAERIGYAHCVTNSPFKNMKPQWRGPVYEPHCLTRSFNEDDWIGHFLNPESLAEILSKPTYKEFFLALELRAHDIIPTGVQGDFMAFTAPNDPIFYLHHTQLDRLWWLWQARDKKTRTKDYGGQGDGDKEVALTDILPMAGLDADIPVADIMDTEAGGLCYRYMYT</sequence>
<dbReference type="Proteomes" id="UP001175261">
    <property type="component" value="Unassembled WGS sequence"/>
</dbReference>
<dbReference type="PROSITE" id="PS00498">
    <property type="entry name" value="TYROSINASE_2"/>
    <property type="match status" value="1"/>
</dbReference>
<dbReference type="Pfam" id="PF00264">
    <property type="entry name" value="Tyrosinase"/>
    <property type="match status" value="1"/>
</dbReference>
<dbReference type="PANTHER" id="PTHR11474">
    <property type="entry name" value="TYROSINASE FAMILY MEMBER"/>
    <property type="match status" value="1"/>
</dbReference>
<dbReference type="GO" id="GO:0046872">
    <property type="term" value="F:metal ion binding"/>
    <property type="evidence" value="ECO:0007669"/>
    <property type="project" value="UniProtKB-KW"/>
</dbReference>
<dbReference type="InterPro" id="IPR002227">
    <property type="entry name" value="Tyrosinase_Cu-bd"/>
</dbReference>
<keyword evidence="4" id="KW-0472">Membrane</keyword>
<dbReference type="SUPFAM" id="SSF48056">
    <property type="entry name" value="Di-copper centre-containing domain"/>
    <property type="match status" value="1"/>
</dbReference>
<keyword evidence="4" id="KW-0812">Transmembrane</keyword>
<evidence type="ECO:0000256" key="3">
    <source>
        <dbReference type="SAM" id="MobiDB-lite"/>
    </source>
</evidence>
<dbReference type="Gene3D" id="1.10.1280.10">
    <property type="entry name" value="Di-copper center containing domain from catechol oxidase"/>
    <property type="match status" value="1"/>
</dbReference>
<keyword evidence="4" id="KW-1133">Transmembrane helix</keyword>
<accession>A0AA39GKR5</accession>
<dbReference type="InterPro" id="IPR008922">
    <property type="entry name" value="Di-copper_centre_dom_sf"/>
</dbReference>
<evidence type="ECO:0000256" key="2">
    <source>
        <dbReference type="ARBA" id="ARBA00023008"/>
    </source>
</evidence>
<dbReference type="PANTHER" id="PTHR11474:SF126">
    <property type="entry name" value="TYROSINASE-LIKE PROTEIN TYR-1-RELATED"/>
    <property type="match status" value="1"/>
</dbReference>
<evidence type="ECO:0000313" key="6">
    <source>
        <dbReference type="EMBL" id="KAK0388453.1"/>
    </source>
</evidence>
<organism evidence="6 7">
    <name type="scientific">Sarocladium strictum</name>
    <name type="common">Black bundle disease fungus</name>
    <name type="synonym">Acremonium strictum</name>
    <dbReference type="NCBI Taxonomy" id="5046"/>
    <lineage>
        <taxon>Eukaryota</taxon>
        <taxon>Fungi</taxon>
        <taxon>Dikarya</taxon>
        <taxon>Ascomycota</taxon>
        <taxon>Pezizomycotina</taxon>
        <taxon>Sordariomycetes</taxon>
        <taxon>Hypocreomycetidae</taxon>
        <taxon>Hypocreales</taxon>
        <taxon>Sarocladiaceae</taxon>
        <taxon>Sarocladium</taxon>
    </lineage>
</organism>
<proteinExistence type="predicted"/>
<evidence type="ECO:0000256" key="4">
    <source>
        <dbReference type="SAM" id="Phobius"/>
    </source>
</evidence>
<protein>
    <recommendedName>
        <fullName evidence="5">Tyrosinase copper-binding domain-containing protein</fullName>
    </recommendedName>
</protein>
<dbReference type="EMBL" id="JAPDFR010000003">
    <property type="protein sequence ID" value="KAK0388453.1"/>
    <property type="molecule type" value="Genomic_DNA"/>
</dbReference>
<dbReference type="PRINTS" id="PR00092">
    <property type="entry name" value="TYROSINASE"/>
</dbReference>
<evidence type="ECO:0000256" key="1">
    <source>
        <dbReference type="ARBA" id="ARBA00022723"/>
    </source>
</evidence>
<keyword evidence="7" id="KW-1185">Reference proteome</keyword>
<dbReference type="InterPro" id="IPR050316">
    <property type="entry name" value="Tyrosinase/Hemocyanin"/>
</dbReference>
<feature type="domain" description="Tyrosinase copper-binding" evidence="5">
    <location>
        <begin position="289"/>
        <end position="300"/>
    </location>
</feature>
<feature type="transmembrane region" description="Helical" evidence="4">
    <location>
        <begin position="40"/>
        <end position="60"/>
    </location>
</feature>
<feature type="region of interest" description="Disordered" evidence="3">
    <location>
        <begin position="1"/>
        <end position="33"/>
    </location>
</feature>
<keyword evidence="1" id="KW-0479">Metal-binding</keyword>
<keyword evidence="2" id="KW-0186">Copper</keyword>
<reference evidence="6" key="1">
    <citation type="submission" date="2022-10" db="EMBL/GenBank/DDBJ databases">
        <title>Determination and structural analysis of whole genome sequence of Sarocladium strictum F4-1.</title>
        <authorList>
            <person name="Hu L."/>
            <person name="Jiang Y."/>
        </authorList>
    </citation>
    <scope>NUCLEOTIDE SEQUENCE</scope>
    <source>
        <strain evidence="6">F4-1</strain>
    </source>
</reference>
<evidence type="ECO:0000313" key="7">
    <source>
        <dbReference type="Proteomes" id="UP001175261"/>
    </source>
</evidence>
<comment type="caution">
    <text evidence="6">The sequence shown here is derived from an EMBL/GenBank/DDBJ whole genome shotgun (WGS) entry which is preliminary data.</text>
</comment>
<gene>
    <name evidence="6" type="ORF">NLU13_4697</name>
</gene>
<name>A0AA39GKR5_SARSR</name>